<dbReference type="PANTHER" id="PTHR33799:SF1">
    <property type="entry name" value="PTS SYSTEM MANNOSE-SPECIFIC EIIAB COMPONENT-RELATED"/>
    <property type="match status" value="1"/>
</dbReference>
<dbReference type="GO" id="GO:0005737">
    <property type="term" value="C:cytoplasm"/>
    <property type="evidence" value="ECO:0007669"/>
    <property type="project" value="UniProtKB-SubCell"/>
</dbReference>
<evidence type="ECO:0000256" key="2">
    <source>
        <dbReference type="ARBA" id="ARBA00022448"/>
    </source>
</evidence>
<keyword evidence="2" id="KW-0813">Transport</keyword>
<dbReference type="OrthoDB" id="6578004at2"/>
<dbReference type="InterPro" id="IPR004701">
    <property type="entry name" value="PTS_EIIA_man-typ"/>
</dbReference>
<dbReference type="Proteomes" id="UP000284109">
    <property type="component" value="Unassembled WGS sequence"/>
</dbReference>
<keyword evidence="10" id="KW-1185">Reference proteome</keyword>
<name>A0A3R6VLC8_9LACO</name>
<evidence type="ECO:0000313" key="9">
    <source>
        <dbReference type="EMBL" id="RHW52047.1"/>
    </source>
</evidence>
<accession>A0A3R6VLC8</accession>
<protein>
    <submittedName>
        <fullName evidence="9">PTS mannose transporter subunit IIAB</fullName>
    </submittedName>
</protein>
<dbReference type="Pfam" id="PF03610">
    <property type="entry name" value="EIIA-man"/>
    <property type="match status" value="1"/>
</dbReference>
<dbReference type="InterPro" id="IPR033887">
    <property type="entry name" value="PTS_IIA_man"/>
</dbReference>
<evidence type="ECO:0000256" key="5">
    <source>
        <dbReference type="ARBA" id="ARBA00022679"/>
    </source>
</evidence>
<reference evidence="9 10" key="1">
    <citation type="submission" date="2018-07" db="EMBL/GenBank/DDBJ databases">
        <title>Genome sequences of six Lactobacillus spp. isolated from bumble bee guts.</title>
        <authorList>
            <person name="Motta E.V.S."/>
            <person name="Moran N.A."/>
        </authorList>
    </citation>
    <scope>NUCLEOTIDE SEQUENCE [LARGE SCALE GENOMIC DNA]</scope>
    <source>
        <strain evidence="9 10">BI-1.1</strain>
    </source>
</reference>
<dbReference type="GO" id="GO:0016301">
    <property type="term" value="F:kinase activity"/>
    <property type="evidence" value="ECO:0007669"/>
    <property type="project" value="UniProtKB-KW"/>
</dbReference>
<comment type="subcellular location">
    <subcellularLocation>
        <location evidence="1">Cytoplasm</location>
    </subcellularLocation>
</comment>
<evidence type="ECO:0000256" key="4">
    <source>
        <dbReference type="ARBA" id="ARBA00022597"/>
    </source>
</evidence>
<evidence type="ECO:0000256" key="7">
    <source>
        <dbReference type="ARBA" id="ARBA00022777"/>
    </source>
</evidence>
<keyword evidence="6" id="KW-0598">Phosphotransferase system</keyword>
<dbReference type="PANTHER" id="PTHR33799">
    <property type="entry name" value="PTS PERMEASE-RELATED-RELATED"/>
    <property type="match status" value="1"/>
</dbReference>
<dbReference type="GO" id="GO:0016020">
    <property type="term" value="C:membrane"/>
    <property type="evidence" value="ECO:0007669"/>
    <property type="project" value="InterPro"/>
</dbReference>
<dbReference type="InterPro" id="IPR051471">
    <property type="entry name" value="Bacterial_PTS_sugar_comp"/>
</dbReference>
<evidence type="ECO:0000256" key="3">
    <source>
        <dbReference type="ARBA" id="ARBA00022490"/>
    </source>
</evidence>
<evidence type="ECO:0000313" key="10">
    <source>
        <dbReference type="Proteomes" id="UP000284109"/>
    </source>
</evidence>
<dbReference type="InterPro" id="IPR036662">
    <property type="entry name" value="PTS_EIIA_man-typ_sf"/>
</dbReference>
<keyword evidence="4" id="KW-0762">Sugar transport</keyword>
<dbReference type="AlphaFoldDB" id="A0A3R6VLC8"/>
<organism evidence="9 10">
    <name type="scientific">Bombilactobacillus bombi</name>
    <dbReference type="NCBI Taxonomy" id="1303590"/>
    <lineage>
        <taxon>Bacteria</taxon>
        <taxon>Bacillati</taxon>
        <taxon>Bacillota</taxon>
        <taxon>Bacilli</taxon>
        <taxon>Lactobacillales</taxon>
        <taxon>Lactobacillaceae</taxon>
        <taxon>Bombilactobacillus</taxon>
    </lineage>
</organism>
<keyword evidence="7" id="KW-0418">Kinase</keyword>
<dbReference type="PROSITE" id="PS51096">
    <property type="entry name" value="PTS_EIIA_TYPE_4"/>
    <property type="match status" value="1"/>
</dbReference>
<comment type="caution">
    <text evidence="9">The sequence shown here is derived from an EMBL/GenBank/DDBJ whole genome shotgun (WGS) entry which is preliminary data.</text>
</comment>
<evidence type="ECO:0000256" key="6">
    <source>
        <dbReference type="ARBA" id="ARBA00022683"/>
    </source>
</evidence>
<dbReference type="EMBL" id="QOCR01000001">
    <property type="protein sequence ID" value="RHW52047.1"/>
    <property type="molecule type" value="Genomic_DNA"/>
</dbReference>
<dbReference type="RefSeq" id="WP_118899738.1">
    <property type="nucleotide sequence ID" value="NZ_QOCR01000001.1"/>
</dbReference>
<dbReference type="CDD" id="cd00006">
    <property type="entry name" value="PTS_IIA_man"/>
    <property type="match status" value="1"/>
</dbReference>
<proteinExistence type="predicted"/>
<feature type="domain" description="PTS EIIA type-4" evidence="8">
    <location>
        <begin position="1"/>
        <end position="131"/>
    </location>
</feature>
<gene>
    <name evidence="9" type="ORF">DS831_01575</name>
</gene>
<evidence type="ECO:0000259" key="8">
    <source>
        <dbReference type="PROSITE" id="PS51096"/>
    </source>
</evidence>
<evidence type="ECO:0000256" key="1">
    <source>
        <dbReference type="ARBA" id="ARBA00004496"/>
    </source>
</evidence>
<dbReference type="Gene3D" id="3.40.50.510">
    <property type="entry name" value="Phosphotransferase system, mannose-type IIA component"/>
    <property type="match status" value="1"/>
</dbReference>
<dbReference type="GO" id="GO:0009401">
    <property type="term" value="P:phosphoenolpyruvate-dependent sugar phosphotransferase system"/>
    <property type="evidence" value="ECO:0007669"/>
    <property type="project" value="UniProtKB-KW"/>
</dbReference>
<keyword evidence="3" id="KW-0963">Cytoplasm</keyword>
<keyword evidence="5" id="KW-0808">Transferase</keyword>
<dbReference type="SUPFAM" id="SSF53062">
    <property type="entry name" value="PTS system fructose IIA component-like"/>
    <property type="match status" value="1"/>
</dbReference>
<sequence length="141" mass="15705">MKKYLIASHGKFASGLKSSVQILTGKTQNITTIDAYLTDQEVDVGQKVDDFLKTIKAEDWGIIFTDLVGGSVNREVLLRTNQQSNIFVITSVNLPTVLSIMLDTAQPTKEHLQNLINEAPVQLSELDKQNINELSEDEFLL</sequence>